<gene>
    <name evidence="1" type="primary">ORF188762</name>
</gene>
<accession>A0A0B7BI18</accession>
<dbReference type="AlphaFoldDB" id="A0A0B7BI18"/>
<feature type="non-terminal residue" evidence="1">
    <location>
        <position position="54"/>
    </location>
</feature>
<proteinExistence type="predicted"/>
<reference evidence="1" key="1">
    <citation type="submission" date="2014-12" db="EMBL/GenBank/DDBJ databases">
        <title>Insight into the proteome of Arion vulgaris.</title>
        <authorList>
            <person name="Aradska J."/>
            <person name="Bulat T."/>
            <person name="Smidak R."/>
            <person name="Sarate P."/>
            <person name="Gangsoo J."/>
            <person name="Sialana F."/>
            <person name="Bilban M."/>
            <person name="Lubec G."/>
        </authorList>
    </citation>
    <scope>NUCLEOTIDE SEQUENCE</scope>
    <source>
        <tissue evidence="1">Skin</tissue>
    </source>
</reference>
<organism evidence="1">
    <name type="scientific">Arion vulgaris</name>
    <dbReference type="NCBI Taxonomy" id="1028688"/>
    <lineage>
        <taxon>Eukaryota</taxon>
        <taxon>Metazoa</taxon>
        <taxon>Spiralia</taxon>
        <taxon>Lophotrochozoa</taxon>
        <taxon>Mollusca</taxon>
        <taxon>Gastropoda</taxon>
        <taxon>Heterobranchia</taxon>
        <taxon>Euthyneura</taxon>
        <taxon>Panpulmonata</taxon>
        <taxon>Eupulmonata</taxon>
        <taxon>Stylommatophora</taxon>
        <taxon>Helicina</taxon>
        <taxon>Arionoidea</taxon>
        <taxon>Arionidae</taxon>
        <taxon>Arion</taxon>
    </lineage>
</organism>
<protein>
    <submittedName>
        <fullName evidence="1">Uncharacterized protein</fullName>
    </submittedName>
</protein>
<name>A0A0B7BI18_9EUPU</name>
<evidence type="ECO:0000313" key="1">
    <source>
        <dbReference type="EMBL" id="CEK92522.1"/>
    </source>
</evidence>
<dbReference type="EMBL" id="HACG01045657">
    <property type="protein sequence ID" value="CEK92522.1"/>
    <property type="molecule type" value="Transcribed_RNA"/>
</dbReference>
<sequence length="54" mass="6515">MFTLPYDILNMLNYTVRYPFTLTFECAEKLSELETIFQRNSFECRNQNSQKIGR</sequence>